<keyword evidence="1" id="KW-0175">Coiled coil</keyword>
<evidence type="ECO:0000313" key="2">
    <source>
        <dbReference type="EMBL" id="MFN0254906.1"/>
    </source>
</evidence>
<dbReference type="EMBL" id="SSHJ02000001">
    <property type="protein sequence ID" value="MFN0254906.1"/>
    <property type="molecule type" value="Genomic_DNA"/>
</dbReference>
<comment type="caution">
    <text evidence="2">The sequence shown here is derived from an EMBL/GenBank/DDBJ whole genome shotgun (WGS) entry which is preliminary data.</text>
</comment>
<keyword evidence="3" id="KW-1185">Reference proteome</keyword>
<evidence type="ECO:0000256" key="1">
    <source>
        <dbReference type="SAM" id="Coils"/>
    </source>
</evidence>
<dbReference type="Proteomes" id="UP001517247">
    <property type="component" value="Unassembled WGS sequence"/>
</dbReference>
<feature type="coiled-coil region" evidence="1">
    <location>
        <begin position="265"/>
        <end position="295"/>
    </location>
</feature>
<evidence type="ECO:0000313" key="3">
    <source>
        <dbReference type="Proteomes" id="UP001517247"/>
    </source>
</evidence>
<sequence length="297" mass="33666">MKNSYSTLILSLIILILSSCGPTISGKDEQSFKTSRAKMEEKLNKAEKVNLEKALRVIALKAMKEKWNFPEKYESKSFDEISMEMIDGKSYSAIISYAEDFLTTDKKEKIAQKTTEIDSLEKSKADVANIIKQLDAFKLTKISISEDEGFDETQPYLDLVFTNKSGEDLIGDYMFHIEIFSKKTGEKIAAQGQGGAFSDDYAIKPNETYEHHQPLLSEARAHSNLWQTAKYPITDFSPYDLVIKAYATKITTKKGGTIERPKTDIAYFDNKIKTLKNEIKELEKSKGTLDELELTDK</sequence>
<keyword evidence="2" id="KW-0449">Lipoprotein</keyword>
<dbReference type="PROSITE" id="PS51257">
    <property type="entry name" value="PROKAR_LIPOPROTEIN"/>
    <property type="match status" value="1"/>
</dbReference>
<dbReference type="InterPro" id="IPR046516">
    <property type="entry name" value="DUF6694"/>
</dbReference>
<name>A0ABW9J303_9SPHI</name>
<organism evidence="2 3">
    <name type="scientific">Pedobacter ureilyticus</name>
    <dbReference type="NCBI Taxonomy" id="1393051"/>
    <lineage>
        <taxon>Bacteria</taxon>
        <taxon>Pseudomonadati</taxon>
        <taxon>Bacteroidota</taxon>
        <taxon>Sphingobacteriia</taxon>
        <taxon>Sphingobacteriales</taxon>
        <taxon>Sphingobacteriaceae</taxon>
        <taxon>Pedobacter</taxon>
    </lineage>
</organism>
<reference evidence="2 3" key="1">
    <citation type="submission" date="2024-12" db="EMBL/GenBank/DDBJ databases">
        <authorList>
            <person name="Hu S."/>
        </authorList>
    </citation>
    <scope>NUCLEOTIDE SEQUENCE [LARGE SCALE GENOMIC DNA]</scope>
    <source>
        <strain evidence="2 3">THG-T11</strain>
    </source>
</reference>
<dbReference type="RefSeq" id="WP_138722016.1">
    <property type="nucleotide sequence ID" value="NZ_SSHJ02000001.1"/>
</dbReference>
<accession>A0ABW9J303</accession>
<proteinExistence type="predicted"/>
<protein>
    <submittedName>
        <fullName evidence="2">DUF6694 family lipoprotein</fullName>
    </submittedName>
</protein>
<gene>
    <name evidence="2" type="ORF">E6A44_004940</name>
</gene>
<dbReference type="Pfam" id="PF20404">
    <property type="entry name" value="DUF6694"/>
    <property type="match status" value="1"/>
</dbReference>